<organism evidence="2 3">
    <name type="scientific">Desulfosporosinus fructosivorans</name>
    <dbReference type="NCBI Taxonomy" id="2018669"/>
    <lineage>
        <taxon>Bacteria</taxon>
        <taxon>Bacillati</taxon>
        <taxon>Bacillota</taxon>
        <taxon>Clostridia</taxon>
        <taxon>Eubacteriales</taxon>
        <taxon>Desulfitobacteriaceae</taxon>
        <taxon>Desulfosporosinus</taxon>
    </lineage>
</organism>
<protein>
    <recommendedName>
        <fullName evidence="4">Transposase</fullName>
    </recommendedName>
</protein>
<dbReference type="Proteomes" id="UP000298460">
    <property type="component" value="Unassembled WGS sequence"/>
</dbReference>
<evidence type="ECO:0000313" key="2">
    <source>
        <dbReference type="EMBL" id="TGE39757.1"/>
    </source>
</evidence>
<accession>A0A4Z0RC58</accession>
<comment type="caution">
    <text evidence="2">The sequence shown here is derived from an EMBL/GenBank/DDBJ whole genome shotgun (WGS) entry which is preliminary data.</text>
</comment>
<feature type="region of interest" description="Disordered" evidence="1">
    <location>
        <begin position="51"/>
        <end position="70"/>
    </location>
</feature>
<evidence type="ECO:0000313" key="3">
    <source>
        <dbReference type="Proteomes" id="UP000298460"/>
    </source>
</evidence>
<name>A0A4Z0RC58_9FIRM</name>
<evidence type="ECO:0000256" key="1">
    <source>
        <dbReference type="SAM" id="MobiDB-lite"/>
    </source>
</evidence>
<gene>
    <name evidence="2" type="ORF">E4K67_01820</name>
</gene>
<feature type="compositionally biased region" description="Basic and acidic residues" evidence="1">
    <location>
        <begin position="53"/>
        <end position="63"/>
    </location>
</feature>
<keyword evidence="3" id="KW-1185">Reference proteome</keyword>
<reference evidence="2 3" key="1">
    <citation type="submission" date="2019-03" db="EMBL/GenBank/DDBJ databases">
        <title>Draft Genome Sequence of Desulfosporosinus fructosivorans Strain 63.6F, Isolated from Marine Sediment in the Baltic Sea.</title>
        <authorList>
            <person name="Hausmann B."/>
            <person name="Vandieken V."/>
            <person name="Pjevac P."/>
            <person name="Schreck K."/>
            <person name="Herbold C.W."/>
            <person name="Loy A."/>
        </authorList>
    </citation>
    <scope>NUCLEOTIDE SEQUENCE [LARGE SCALE GENOMIC DNA]</scope>
    <source>
        <strain evidence="2 3">63.6F</strain>
    </source>
</reference>
<sequence>MSKKDVKRTPSFVTMLALLNRIIQISGPTSNRVAQDSAYLALQHRNIQTQLKRYPDNTKESLKARQPQAF</sequence>
<proteinExistence type="predicted"/>
<evidence type="ECO:0008006" key="4">
    <source>
        <dbReference type="Google" id="ProtNLM"/>
    </source>
</evidence>
<dbReference type="EMBL" id="SPQQ01000001">
    <property type="protein sequence ID" value="TGE39757.1"/>
    <property type="molecule type" value="Genomic_DNA"/>
</dbReference>
<dbReference type="AlphaFoldDB" id="A0A4Z0RC58"/>